<evidence type="ECO:0008006" key="4">
    <source>
        <dbReference type="Google" id="ProtNLM"/>
    </source>
</evidence>
<feature type="chain" id="PRO_5018076875" description="Secreted protein" evidence="1">
    <location>
        <begin position="26"/>
        <end position="94"/>
    </location>
</feature>
<gene>
    <name evidence="2" type="ORF">Zm00014a_044452</name>
</gene>
<comment type="caution">
    <text evidence="2">The sequence shown here is derived from an EMBL/GenBank/DDBJ whole genome shotgun (WGS) entry which is preliminary data.</text>
</comment>
<name>A0A3L6FJU6_MAIZE</name>
<organism evidence="2 3">
    <name type="scientific">Zea mays</name>
    <name type="common">Maize</name>
    <dbReference type="NCBI Taxonomy" id="4577"/>
    <lineage>
        <taxon>Eukaryota</taxon>
        <taxon>Viridiplantae</taxon>
        <taxon>Streptophyta</taxon>
        <taxon>Embryophyta</taxon>
        <taxon>Tracheophyta</taxon>
        <taxon>Spermatophyta</taxon>
        <taxon>Magnoliopsida</taxon>
        <taxon>Liliopsida</taxon>
        <taxon>Poales</taxon>
        <taxon>Poaceae</taxon>
        <taxon>PACMAD clade</taxon>
        <taxon>Panicoideae</taxon>
        <taxon>Andropogonodae</taxon>
        <taxon>Andropogoneae</taxon>
        <taxon>Tripsacinae</taxon>
        <taxon>Zea</taxon>
    </lineage>
</organism>
<evidence type="ECO:0000256" key="1">
    <source>
        <dbReference type="SAM" id="SignalP"/>
    </source>
</evidence>
<accession>A0A3L6FJU6</accession>
<feature type="signal peptide" evidence="1">
    <location>
        <begin position="1"/>
        <end position="25"/>
    </location>
</feature>
<evidence type="ECO:0000313" key="3">
    <source>
        <dbReference type="Proteomes" id="UP000251960"/>
    </source>
</evidence>
<evidence type="ECO:0000313" key="2">
    <source>
        <dbReference type="EMBL" id="PWZ33108.1"/>
    </source>
</evidence>
<protein>
    <recommendedName>
        <fullName evidence="4">Secreted protein</fullName>
    </recommendedName>
</protein>
<dbReference type="AlphaFoldDB" id="A0A3L6FJU6"/>
<reference evidence="2 3" key="1">
    <citation type="journal article" date="2018" name="Nat. Genet.">
        <title>Extensive intraspecific gene order and gene structural variations between Mo17 and other maize genomes.</title>
        <authorList>
            <person name="Sun S."/>
            <person name="Zhou Y."/>
            <person name="Chen J."/>
            <person name="Shi J."/>
            <person name="Zhao H."/>
            <person name="Zhao H."/>
            <person name="Song W."/>
            <person name="Zhang M."/>
            <person name="Cui Y."/>
            <person name="Dong X."/>
            <person name="Liu H."/>
            <person name="Ma X."/>
            <person name="Jiao Y."/>
            <person name="Wang B."/>
            <person name="Wei X."/>
            <person name="Stein J.C."/>
            <person name="Glaubitz J.C."/>
            <person name="Lu F."/>
            <person name="Yu G."/>
            <person name="Liang C."/>
            <person name="Fengler K."/>
            <person name="Li B."/>
            <person name="Rafalski A."/>
            <person name="Schnable P.S."/>
            <person name="Ware D.H."/>
            <person name="Buckler E.S."/>
            <person name="Lai J."/>
        </authorList>
    </citation>
    <scope>NUCLEOTIDE SEQUENCE [LARGE SCALE GENOMIC DNA]</scope>
    <source>
        <strain evidence="3">cv. Missouri 17</strain>
        <tissue evidence="2">Seedling</tissue>
    </source>
</reference>
<dbReference type="AntiFam" id="ANF00161">
    <property type="entry name" value="Shadow ORF (opposite leuA)"/>
</dbReference>
<dbReference type="EMBL" id="NCVQ01000004">
    <property type="protein sequence ID" value="PWZ33108.1"/>
    <property type="molecule type" value="Genomic_DNA"/>
</dbReference>
<sequence length="94" mass="10931">MTSTPRRASWRTWMSFSALVIVAPGDYFPSHNVVSKKRMSDRRCGGYCCSRMRWSSARRLTTLGDDLPAARTETKGMANNGWWVWKVLWWSNRV</sequence>
<proteinExistence type="predicted"/>
<dbReference type="Proteomes" id="UP000251960">
    <property type="component" value="Chromosome 3"/>
</dbReference>
<keyword evidence="1" id="KW-0732">Signal</keyword>